<evidence type="ECO:0000256" key="1">
    <source>
        <dbReference type="SAM" id="Phobius"/>
    </source>
</evidence>
<keyword evidence="1" id="KW-0472">Membrane</keyword>
<evidence type="ECO:0000313" key="2">
    <source>
        <dbReference type="EMBL" id="MBW0144235.1"/>
    </source>
</evidence>
<keyword evidence="1" id="KW-1133">Transmembrane helix</keyword>
<accession>A0ABS6V3U8</accession>
<keyword evidence="1" id="KW-0812">Transmembrane</keyword>
<proteinExistence type="predicted"/>
<reference evidence="2 3" key="1">
    <citation type="submission" date="2021-07" db="EMBL/GenBank/DDBJ databases">
        <title>The draft genome sequence of Sphingomicrobium sp. B8.</title>
        <authorList>
            <person name="Mu L."/>
        </authorList>
    </citation>
    <scope>NUCLEOTIDE SEQUENCE [LARGE SCALE GENOMIC DNA]</scope>
    <source>
        <strain evidence="2 3">B8</strain>
    </source>
</reference>
<comment type="caution">
    <text evidence="2">The sequence shown here is derived from an EMBL/GenBank/DDBJ whole genome shotgun (WGS) entry which is preliminary data.</text>
</comment>
<evidence type="ECO:0000313" key="3">
    <source>
        <dbReference type="Proteomes" id="UP000698028"/>
    </source>
</evidence>
<name>A0ABS6V3U8_9SPHN</name>
<dbReference type="Proteomes" id="UP000698028">
    <property type="component" value="Unassembled WGS sequence"/>
</dbReference>
<dbReference type="RefSeq" id="WP_218632250.1">
    <property type="nucleotide sequence ID" value="NZ_JAHVAH010000001.1"/>
</dbReference>
<keyword evidence="3" id="KW-1185">Reference proteome</keyword>
<evidence type="ECO:0008006" key="4">
    <source>
        <dbReference type="Google" id="ProtNLM"/>
    </source>
</evidence>
<protein>
    <recommendedName>
        <fullName evidence="4">Transmembrane protein</fullName>
    </recommendedName>
</protein>
<gene>
    <name evidence="2" type="ORF">KTQ36_02865</name>
</gene>
<sequence>MPTIAPSAAFALAAVAVVLGLALILAPRGLMNLQRRMIVWQLRMMRRPRFIRVVRFYGWLLFVLGVLVALLQWLILTAEA</sequence>
<feature type="transmembrane region" description="Helical" evidence="1">
    <location>
        <begin position="53"/>
        <end position="75"/>
    </location>
</feature>
<feature type="transmembrane region" description="Helical" evidence="1">
    <location>
        <begin position="6"/>
        <end position="26"/>
    </location>
</feature>
<organism evidence="2 3">
    <name type="scientific">Sphingomicrobium clamense</name>
    <dbReference type="NCBI Taxonomy" id="2851013"/>
    <lineage>
        <taxon>Bacteria</taxon>
        <taxon>Pseudomonadati</taxon>
        <taxon>Pseudomonadota</taxon>
        <taxon>Alphaproteobacteria</taxon>
        <taxon>Sphingomonadales</taxon>
        <taxon>Sphingomonadaceae</taxon>
        <taxon>Sphingomicrobium</taxon>
    </lineage>
</organism>
<dbReference type="EMBL" id="JAHVAH010000001">
    <property type="protein sequence ID" value="MBW0144235.1"/>
    <property type="molecule type" value="Genomic_DNA"/>
</dbReference>